<evidence type="ECO:0000256" key="2">
    <source>
        <dbReference type="PROSITE-ProRule" id="PRU00169"/>
    </source>
</evidence>
<evidence type="ECO:0000259" key="4">
    <source>
        <dbReference type="PROSITE" id="PS51832"/>
    </source>
</evidence>
<dbReference type="FunCoup" id="A0A2I1DJ94">
    <property type="interactions" value="8"/>
</dbReference>
<feature type="modified residue" description="4-aspartylphosphate" evidence="2">
    <location>
        <position position="67"/>
    </location>
</feature>
<dbReference type="PROSITE" id="PS50110">
    <property type="entry name" value="RESPONSE_REGULATORY"/>
    <property type="match status" value="1"/>
</dbReference>
<dbReference type="Proteomes" id="UP000234329">
    <property type="component" value="Unassembled WGS sequence"/>
</dbReference>
<comment type="caution">
    <text evidence="5">The sequence shown here is derived from an EMBL/GenBank/DDBJ whole genome shotgun (WGS) entry which is preliminary data.</text>
</comment>
<organism evidence="5 6">
    <name type="scientific">Acidithiobacillus marinus</name>
    <dbReference type="NCBI Taxonomy" id="187490"/>
    <lineage>
        <taxon>Bacteria</taxon>
        <taxon>Pseudomonadati</taxon>
        <taxon>Pseudomonadota</taxon>
        <taxon>Acidithiobacillia</taxon>
        <taxon>Acidithiobacillales</taxon>
        <taxon>Acidithiobacillaceae</taxon>
        <taxon>Acidithiobacillus</taxon>
    </lineage>
</organism>
<reference evidence="5 6" key="1">
    <citation type="submission" date="2017-03" db="EMBL/GenBank/DDBJ databases">
        <title>Draft genime sequence of the acidophilic sulfur-oxidizing bacterium Acidithiobacillus sp. SH, isolated from seawater.</title>
        <authorList>
            <person name="Sharmin S."/>
            <person name="Tokuhisa M."/>
            <person name="Kanao T."/>
            <person name="Kamimura K."/>
        </authorList>
    </citation>
    <scope>NUCLEOTIDE SEQUENCE [LARGE SCALE GENOMIC DNA]</scope>
    <source>
        <strain evidence="5 6">SH</strain>
    </source>
</reference>
<dbReference type="GO" id="GO:0004112">
    <property type="term" value="F:cyclic-nucleotide phosphodiesterase activity"/>
    <property type="evidence" value="ECO:0007669"/>
    <property type="project" value="UniProtKB-ARBA"/>
</dbReference>
<keyword evidence="6" id="KW-1185">Reference proteome</keyword>
<sequence length="363" mass="41208">MKIERNHEQNSTLQTRILIVDDQSTGRKILEKIIQDVSPHLCVDCFADPREALDSIQQYIPDLILVDYKMPGMDGLEFTRKVRRTAGCQDVPLVIVTVIQDTVVRYQALEAGATDFLTRPLDAVECQARCRNLLHLRTQQKLLRDRSYWLENQVAMATTEIRQREQETLSLLARVAEYRDNETSCHIMRMGRYARMIAEGLELPADECARIELAAPLHDIGKIAIPDAILLKPGKLTPAEFDIMKTHAQIGQNILTGSHSPYTQLGAQIAGGHHEKYDGSGYPLGLQGEDIPLVARIVAIADVFDALASERPYKKAWSQEAIRSYFQEQTGQHFDPRCMQAFFAQYDQILHFQRMLCAHHDPD</sequence>
<evidence type="ECO:0000313" key="5">
    <source>
        <dbReference type="EMBL" id="PKY09933.1"/>
    </source>
</evidence>
<dbReference type="SUPFAM" id="SSF52172">
    <property type="entry name" value="CheY-like"/>
    <property type="match status" value="1"/>
</dbReference>
<dbReference type="CDD" id="cd17551">
    <property type="entry name" value="REC_RpfG-like"/>
    <property type="match status" value="1"/>
</dbReference>
<dbReference type="FunFam" id="1.10.3210.10:FF:000018">
    <property type="entry name" value="Two-component system response regulator"/>
    <property type="match status" value="1"/>
</dbReference>
<dbReference type="InterPro" id="IPR052020">
    <property type="entry name" value="Cyclic_di-GMP/3'3'-cGAMP_PDE"/>
</dbReference>
<dbReference type="PANTHER" id="PTHR45228:SF1">
    <property type="entry name" value="CYCLIC DI-GMP PHOSPHODIESTERASE TM_0186"/>
    <property type="match status" value="1"/>
</dbReference>
<dbReference type="InterPro" id="IPR003607">
    <property type="entry name" value="HD/PDEase_dom"/>
</dbReference>
<dbReference type="SUPFAM" id="SSF109604">
    <property type="entry name" value="HD-domain/PDEase-like"/>
    <property type="match status" value="1"/>
</dbReference>
<feature type="domain" description="HD-GYP" evidence="4">
    <location>
        <begin position="161"/>
        <end position="358"/>
    </location>
</feature>
<dbReference type="InterPro" id="IPR011006">
    <property type="entry name" value="CheY-like_superfamily"/>
</dbReference>
<dbReference type="GO" id="GO:0009214">
    <property type="term" value="P:cyclic nucleotide catabolic process"/>
    <property type="evidence" value="ECO:0007669"/>
    <property type="project" value="UniProtKB-ARBA"/>
</dbReference>
<dbReference type="Gene3D" id="3.40.50.2300">
    <property type="match status" value="1"/>
</dbReference>
<dbReference type="GO" id="GO:0000160">
    <property type="term" value="P:phosphorelay signal transduction system"/>
    <property type="evidence" value="ECO:0007669"/>
    <property type="project" value="InterPro"/>
</dbReference>
<proteinExistence type="predicted"/>
<keyword evidence="1" id="KW-0378">Hydrolase</keyword>
<dbReference type="AlphaFoldDB" id="A0A2I1DJ94"/>
<dbReference type="Pfam" id="PF00072">
    <property type="entry name" value="Response_reg"/>
    <property type="match status" value="1"/>
</dbReference>
<accession>A0A2I1DJ94</accession>
<dbReference type="PROSITE" id="PS51832">
    <property type="entry name" value="HD_GYP"/>
    <property type="match status" value="1"/>
</dbReference>
<dbReference type="Gene3D" id="1.10.3210.10">
    <property type="entry name" value="Hypothetical protein af1432"/>
    <property type="match status" value="1"/>
</dbReference>
<name>A0A2I1DJ94_9PROT</name>
<dbReference type="PANTHER" id="PTHR45228">
    <property type="entry name" value="CYCLIC DI-GMP PHOSPHODIESTERASE TM_0186-RELATED"/>
    <property type="match status" value="1"/>
</dbReference>
<dbReference type="InParanoid" id="A0A2I1DJ94"/>
<dbReference type="EMBL" id="MXAV01000044">
    <property type="protein sequence ID" value="PKY09933.1"/>
    <property type="molecule type" value="Genomic_DNA"/>
</dbReference>
<dbReference type="Pfam" id="PF13487">
    <property type="entry name" value="HD_5"/>
    <property type="match status" value="1"/>
</dbReference>
<keyword evidence="2" id="KW-0597">Phosphoprotein</keyword>
<dbReference type="RefSeq" id="WP_101538463.1">
    <property type="nucleotide sequence ID" value="NZ_MXAV01000044.1"/>
</dbReference>
<dbReference type="SMART" id="SM00448">
    <property type="entry name" value="REC"/>
    <property type="match status" value="1"/>
</dbReference>
<dbReference type="CDD" id="cd00077">
    <property type="entry name" value="HDc"/>
    <property type="match status" value="1"/>
</dbReference>
<dbReference type="OrthoDB" id="9806767at2"/>
<dbReference type="InterPro" id="IPR037522">
    <property type="entry name" value="HD_GYP_dom"/>
</dbReference>
<protein>
    <submittedName>
        <fullName evidence="5">Two-component system response regulator</fullName>
    </submittedName>
</protein>
<feature type="domain" description="Response regulatory" evidence="3">
    <location>
        <begin position="16"/>
        <end position="134"/>
    </location>
</feature>
<dbReference type="SMART" id="SM00471">
    <property type="entry name" value="HDc"/>
    <property type="match status" value="1"/>
</dbReference>
<gene>
    <name evidence="5" type="ORF">B1757_11570</name>
</gene>
<evidence type="ECO:0000256" key="1">
    <source>
        <dbReference type="ARBA" id="ARBA00022801"/>
    </source>
</evidence>
<evidence type="ECO:0000259" key="3">
    <source>
        <dbReference type="PROSITE" id="PS50110"/>
    </source>
</evidence>
<dbReference type="InterPro" id="IPR001789">
    <property type="entry name" value="Sig_transdc_resp-reg_receiver"/>
</dbReference>
<evidence type="ECO:0000313" key="6">
    <source>
        <dbReference type="Proteomes" id="UP000234329"/>
    </source>
</evidence>